<accession>A0A078AYG9</accession>
<dbReference type="PANTHER" id="PTHR24346:SF77">
    <property type="entry name" value="SERINE THREONINE PROTEIN KINASE"/>
    <property type="match status" value="1"/>
</dbReference>
<dbReference type="SMART" id="SM00220">
    <property type="entry name" value="S_TKc"/>
    <property type="match status" value="1"/>
</dbReference>
<feature type="compositionally biased region" description="Basic and acidic residues" evidence="4">
    <location>
        <begin position="867"/>
        <end position="881"/>
    </location>
</feature>
<feature type="region of interest" description="Disordered" evidence="4">
    <location>
        <begin position="840"/>
        <end position="896"/>
    </location>
</feature>
<feature type="compositionally biased region" description="Polar residues" evidence="4">
    <location>
        <begin position="845"/>
        <end position="866"/>
    </location>
</feature>
<feature type="compositionally biased region" description="Basic and acidic residues" evidence="4">
    <location>
        <begin position="525"/>
        <end position="537"/>
    </location>
</feature>
<dbReference type="SUPFAM" id="SSF56112">
    <property type="entry name" value="Protein kinase-like (PK-like)"/>
    <property type="match status" value="1"/>
</dbReference>
<dbReference type="GO" id="GO:0035556">
    <property type="term" value="P:intracellular signal transduction"/>
    <property type="evidence" value="ECO:0007669"/>
    <property type="project" value="TreeGrafter"/>
</dbReference>
<comment type="subunit">
    <text evidence="1">Monomer.</text>
</comment>
<feature type="region of interest" description="Disordered" evidence="4">
    <location>
        <begin position="811"/>
        <end position="830"/>
    </location>
</feature>
<evidence type="ECO:0000259" key="5">
    <source>
        <dbReference type="PROSITE" id="PS50011"/>
    </source>
</evidence>
<feature type="compositionally biased region" description="Basic and acidic residues" evidence="4">
    <location>
        <begin position="575"/>
        <end position="585"/>
    </location>
</feature>
<keyword evidence="2" id="KW-0547">Nucleotide-binding</keyword>
<dbReference type="OrthoDB" id="68483at2759"/>
<evidence type="ECO:0000256" key="4">
    <source>
        <dbReference type="SAM" id="MobiDB-lite"/>
    </source>
</evidence>
<protein>
    <recommendedName>
        <fullName evidence="5">Protein kinase domain-containing protein</fullName>
    </recommendedName>
</protein>
<dbReference type="InterPro" id="IPR008271">
    <property type="entry name" value="Ser/Thr_kinase_AS"/>
</dbReference>
<proteinExistence type="predicted"/>
<dbReference type="EMBL" id="CCKQ01015627">
    <property type="protein sequence ID" value="CDW87460.1"/>
    <property type="molecule type" value="Genomic_DNA"/>
</dbReference>
<dbReference type="InterPro" id="IPR011009">
    <property type="entry name" value="Kinase-like_dom_sf"/>
</dbReference>
<dbReference type="Gene3D" id="1.10.510.10">
    <property type="entry name" value="Transferase(Phosphotransferase) domain 1"/>
    <property type="match status" value="1"/>
</dbReference>
<dbReference type="Pfam" id="PF00069">
    <property type="entry name" value="Pkinase"/>
    <property type="match status" value="1"/>
</dbReference>
<feature type="region of interest" description="Disordered" evidence="4">
    <location>
        <begin position="555"/>
        <end position="590"/>
    </location>
</feature>
<feature type="region of interest" description="Disordered" evidence="4">
    <location>
        <begin position="685"/>
        <end position="718"/>
    </location>
</feature>
<dbReference type="InParanoid" id="A0A078AYG9"/>
<keyword evidence="7" id="KW-1185">Reference proteome</keyword>
<dbReference type="GO" id="GO:0005737">
    <property type="term" value="C:cytoplasm"/>
    <property type="evidence" value="ECO:0007669"/>
    <property type="project" value="TreeGrafter"/>
</dbReference>
<gene>
    <name evidence="6" type="primary">Contig12220.g612</name>
    <name evidence="6" type="ORF">STYLEM_16565</name>
</gene>
<dbReference type="InterPro" id="IPR000719">
    <property type="entry name" value="Prot_kinase_dom"/>
</dbReference>
<reference evidence="6 7" key="1">
    <citation type="submission" date="2014-06" db="EMBL/GenBank/DDBJ databases">
        <authorList>
            <person name="Swart Estienne"/>
        </authorList>
    </citation>
    <scope>NUCLEOTIDE SEQUENCE [LARGE SCALE GENOMIC DNA]</scope>
    <source>
        <strain evidence="6 7">130c</strain>
    </source>
</reference>
<dbReference type="FunFam" id="1.10.510.10:FF:000571">
    <property type="entry name" value="Maternal embryonic leucine zipper kinase"/>
    <property type="match status" value="1"/>
</dbReference>
<evidence type="ECO:0000256" key="3">
    <source>
        <dbReference type="ARBA" id="ARBA00022840"/>
    </source>
</evidence>
<dbReference type="CDD" id="cd14008">
    <property type="entry name" value="STKc_LKB1_CaMKK"/>
    <property type="match status" value="1"/>
</dbReference>
<dbReference type="PROSITE" id="PS50011">
    <property type="entry name" value="PROTEIN_KINASE_DOM"/>
    <property type="match status" value="1"/>
</dbReference>
<feature type="compositionally biased region" description="Low complexity" evidence="4">
    <location>
        <begin position="557"/>
        <end position="573"/>
    </location>
</feature>
<organism evidence="6 7">
    <name type="scientific">Stylonychia lemnae</name>
    <name type="common">Ciliate</name>
    <dbReference type="NCBI Taxonomy" id="5949"/>
    <lineage>
        <taxon>Eukaryota</taxon>
        <taxon>Sar</taxon>
        <taxon>Alveolata</taxon>
        <taxon>Ciliophora</taxon>
        <taxon>Intramacronucleata</taxon>
        <taxon>Spirotrichea</taxon>
        <taxon>Stichotrichia</taxon>
        <taxon>Sporadotrichida</taxon>
        <taxon>Oxytrichidae</taxon>
        <taxon>Stylonychinae</taxon>
        <taxon>Stylonychia</taxon>
    </lineage>
</organism>
<feature type="compositionally biased region" description="Polar residues" evidence="4">
    <location>
        <begin position="485"/>
        <end position="498"/>
    </location>
</feature>
<dbReference type="Proteomes" id="UP000039865">
    <property type="component" value="Unassembled WGS sequence"/>
</dbReference>
<feature type="region of interest" description="Disordered" evidence="4">
    <location>
        <begin position="516"/>
        <end position="537"/>
    </location>
</feature>
<dbReference type="GO" id="GO:0005524">
    <property type="term" value="F:ATP binding"/>
    <property type="evidence" value="ECO:0007669"/>
    <property type="project" value="UniProtKB-KW"/>
</dbReference>
<evidence type="ECO:0000256" key="2">
    <source>
        <dbReference type="ARBA" id="ARBA00022741"/>
    </source>
</evidence>
<feature type="compositionally biased region" description="Polar residues" evidence="4">
    <location>
        <begin position="811"/>
        <end position="829"/>
    </location>
</feature>
<feature type="compositionally biased region" description="Polar residues" evidence="4">
    <location>
        <begin position="202"/>
        <end position="212"/>
    </location>
</feature>
<keyword evidence="3" id="KW-0067">ATP-binding</keyword>
<dbReference type="GO" id="GO:0004674">
    <property type="term" value="F:protein serine/threonine kinase activity"/>
    <property type="evidence" value="ECO:0007669"/>
    <property type="project" value="TreeGrafter"/>
</dbReference>
<evidence type="ECO:0000313" key="6">
    <source>
        <dbReference type="EMBL" id="CDW87460.1"/>
    </source>
</evidence>
<dbReference type="PANTHER" id="PTHR24346">
    <property type="entry name" value="MAP/MICROTUBULE AFFINITY-REGULATING KINASE"/>
    <property type="match status" value="1"/>
</dbReference>
<dbReference type="AlphaFoldDB" id="A0A078AYG9"/>
<sequence length="1229" mass="142461">MITSSKRNSQKSKREMDKATLLRIPRIPGKNKMVRIANRFNQQGKMVSLYISHHIINQSIYQLSPALHPLSDQQHQLYQAKHIQANRFTLKDSEARLLLTNQVDTEVNCQSIGKITLNKRKSSASPQRVFQTLKLLEREHSGESYPAKMFNEMISSVGKSQMTAAFFNSSMNADKQMNNQILISSGSSKNQEVRTTIPAGDNSMNEIQNNEINQRRRSSGKSSKNQNMIVIDNVRVVEDELSRINEKNVENQDFSDQSEKENLFTENLNTEHNSVTHTINNPSFFVSEDSSMREEEIFSSNYQQHHPLKFNIKFQGKRKDQTFAEHFRYIQRDTFSSNGSPDIIIRAPEEDNFSEIGYIPSTFKNADDSDRKRLLKQKQRKKDQLCEISLKQKDDQSQQHIIYHGSKPIIIGGTSKNVRKKIGSKDRKASFLQTQLGSSDSIKTANEKSLISKNALPKHRVYYKLVNNVLIPVRPKRKKEFSPQIDAQQNMAKQDEQTANVSIGVKRIKTIMEVNEEEEKNQQNQDREQSVKNDNEKQQDIISLDKYLLSDRHHSISNQSRQQQNSQQTNNSTMERYKTDEEQKMQESSISKKAASAFQKIKSLEQDIMTISRTKNMISQIRRKNQELLDTQDKQRGVGIGYSNTVFTKINKNERQSSFIKKLYPGQPETPIGSPNNINHLDIRRKQSSESRQSPNSQRKIRKHQNNTTYEVSQRRNKENHDFQFQESLAKISNHMAQQYSFKSSNRSEYESISVSKGFAYESFYDSFSYEDEYEEDDSQNFDSEVSMETYEIDMDKSDTSTFMDKLQRDGTINSSSLSPMNGNKGSLESHQRIKLIKRIRKQQEQSQSNIPHGSYASKHSSQLSFDTRHQEANNDNRKASDLSLENNTLDDKDKDRAKNIGNFAKVYECNNENDNKTYAMKIIKKKKLNRQFNFSKKKAQNFLETEMADHPNVLALYEIINEAEMDKLYLITELLQGSLAQKINGKKPLTEEEIRFYFRDLISALEYCHDCAQVIHRDIKPENILIDENNRVRLADFGVSHIMENGHDTINNRAGSNFYFSPEIILGNTYKGKPADIWACGVTLYYMLTKKFPFMSNRIQELQTQIVNDTPDLDLIQNVQIRDLLEKIFIKDPAKRITLTEITKHMWLTKDGTDMMPEMKKQKIVITDKDLKSVFTRVVKMRRVLNRFRGKSTELDQVETQNRLKSNMQSISNTNLLTISQNIYETEM</sequence>
<evidence type="ECO:0000313" key="7">
    <source>
        <dbReference type="Proteomes" id="UP000039865"/>
    </source>
</evidence>
<feature type="compositionally biased region" description="Polar residues" evidence="4">
    <location>
        <begin position="185"/>
        <end position="194"/>
    </location>
</feature>
<name>A0A078AYG9_STYLE</name>
<feature type="region of interest" description="Disordered" evidence="4">
    <location>
        <begin position="185"/>
        <end position="226"/>
    </location>
</feature>
<feature type="domain" description="Protein kinase" evidence="5">
    <location>
        <begin position="893"/>
        <end position="1149"/>
    </location>
</feature>
<dbReference type="PROSITE" id="PS00108">
    <property type="entry name" value="PROTEIN_KINASE_ST"/>
    <property type="match status" value="1"/>
</dbReference>
<evidence type="ECO:0000256" key="1">
    <source>
        <dbReference type="ARBA" id="ARBA00011245"/>
    </source>
</evidence>
<feature type="region of interest" description="Disordered" evidence="4">
    <location>
        <begin position="477"/>
        <end position="498"/>
    </location>
</feature>